<dbReference type="PROSITE" id="PS00050">
    <property type="entry name" value="RIBOSOMAL_L23"/>
    <property type="match status" value="1"/>
</dbReference>
<gene>
    <name evidence="6 8" type="primary">rplW</name>
    <name evidence="8" type="ORF">H9894_03945</name>
</gene>
<dbReference type="GO" id="GO:0006412">
    <property type="term" value="P:translation"/>
    <property type="evidence" value="ECO:0007669"/>
    <property type="project" value="UniProtKB-UniRule"/>
</dbReference>
<dbReference type="Pfam" id="PF00276">
    <property type="entry name" value="Ribosomal_L23"/>
    <property type="match status" value="1"/>
</dbReference>
<dbReference type="InterPro" id="IPR001014">
    <property type="entry name" value="Ribosomal_uL23_CS"/>
</dbReference>
<dbReference type="GO" id="GO:0019843">
    <property type="term" value="F:rRNA binding"/>
    <property type="evidence" value="ECO:0007669"/>
    <property type="project" value="UniProtKB-UniRule"/>
</dbReference>
<dbReference type="NCBIfam" id="NF004363">
    <property type="entry name" value="PRK05738.2-4"/>
    <property type="match status" value="1"/>
</dbReference>
<dbReference type="GO" id="GO:1990904">
    <property type="term" value="C:ribonucleoprotein complex"/>
    <property type="evidence" value="ECO:0007669"/>
    <property type="project" value="UniProtKB-KW"/>
</dbReference>
<evidence type="ECO:0000256" key="5">
    <source>
        <dbReference type="ARBA" id="ARBA00023274"/>
    </source>
</evidence>
<comment type="function">
    <text evidence="6">One of the early assembly proteins it binds 23S rRNA. One of the proteins that surrounds the polypeptide exit tunnel on the outside of the ribosome. Forms the main docking site for trigger factor binding to the ribosome.</text>
</comment>
<evidence type="ECO:0000313" key="9">
    <source>
        <dbReference type="Proteomes" id="UP000886752"/>
    </source>
</evidence>
<dbReference type="InterPro" id="IPR012677">
    <property type="entry name" value="Nucleotide-bd_a/b_plait_sf"/>
</dbReference>
<reference evidence="8" key="1">
    <citation type="journal article" date="2021" name="PeerJ">
        <title>Extensive microbial diversity within the chicken gut microbiome revealed by metagenomics and culture.</title>
        <authorList>
            <person name="Gilroy R."/>
            <person name="Ravi A."/>
            <person name="Getino M."/>
            <person name="Pursley I."/>
            <person name="Horton D.L."/>
            <person name="Alikhan N.F."/>
            <person name="Baker D."/>
            <person name="Gharbi K."/>
            <person name="Hall N."/>
            <person name="Watson M."/>
            <person name="Adriaenssens E.M."/>
            <person name="Foster-Nyarko E."/>
            <person name="Jarju S."/>
            <person name="Secka A."/>
            <person name="Antonio M."/>
            <person name="Oren A."/>
            <person name="Chaudhuri R.R."/>
            <person name="La Ragione R."/>
            <person name="Hildebrand F."/>
            <person name="Pallen M.J."/>
        </authorList>
    </citation>
    <scope>NUCLEOTIDE SEQUENCE</scope>
    <source>
        <strain evidence="8">ChiHecec2B26-446</strain>
    </source>
</reference>
<keyword evidence="5 6" id="KW-0687">Ribonucleoprotein</keyword>
<organism evidence="8 9">
    <name type="scientific">Candidatus Desulfovibrio intestinipullorum</name>
    <dbReference type="NCBI Taxonomy" id="2838536"/>
    <lineage>
        <taxon>Bacteria</taxon>
        <taxon>Pseudomonadati</taxon>
        <taxon>Thermodesulfobacteriota</taxon>
        <taxon>Desulfovibrionia</taxon>
        <taxon>Desulfovibrionales</taxon>
        <taxon>Desulfovibrionaceae</taxon>
        <taxon>Desulfovibrio</taxon>
    </lineage>
</organism>
<reference evidence="8" key="2">
    <citation type="submission" date="2021-04" db="EMBL/GenBank/DDBJ databases">
        <authorList>
            <person name="Gilroy R."/>
        </authorList>
    </citation>
    <scope>NUCLEOTIDE SEQUENCE</scope>
    <source>
        <strain evidence="8">ChiHecec2B26-446</strain>
    </source>
</reference>
<evidence type="ECO:0000256" key="1">
    <source>
        <dbReference type="ARBA" id="ARBA00006700"/>
    </source>
</evidence>
<dbReference type="Gene3D" id="3.30.70.330">
    <property type="match status" value="1"/>
</dbReference>
<keyword evidence="4 6" id="KW-0689">Ribosomal protein</keyword>
<dbReference type="AlphaFoldDB" id="A0A9D1TPR1"/>
<name>A0A9D1TPR1_9BACT</name>
<evidence type="ECO:0000313" key="8">
    <source>
        <dbReference type="EMBL" id="HIW00322.1"/>
    </source>
</evidence>
<protein>
    <recommendedName>
        <fullName evidence="6">Large ribosomal subunit protein uL23</fullName>
    </recommendedName>
</protein>
<dbReference type="GO" id="GO:0005840">
    <property type="term" value="C:ribosome"/>
    <property type="evidence" value="ECO:0007669"/>
    <property type="project" value="UniProtKB-KW"/>
</dbReference>
<dbReference type="PANTHER" id="PTHR11620">
    <property type="entry name" value="60S RIBOSOMAL PROTEIN L23A"/>
    <property type="match status" value="1"/>
</dbReference>
<dbReference type="InterPro" id="IPR012678">
    <property type="entry name" value="Ribosomal_uL23/eL15/eS24_sf"/>
</dbReference>
<evidence type="ECO:0000256" key="2">
    <source>
        <dbReference type="ARBA" id="ARBA00022730"/>
    </source>
</evidence>
<dbReference type="SUPFAM" id="SSF54189">
    <property type="entry name" value="Ribosomal proteins S24e, L23 and L15e"/>
    <property type="match status" value="1"/>
</dbReference>
<dbReference type="Proteomes" id="UP000886752">
    <property type="component" value="Unassembled WGS sequence"/>
</dbReference>
<comment type="similarity">
    <text evidence="1 6 7">Belongs to the universal ribosomal protein uL23 family.</text>
</comment>
<evidence type="ECO:0000256" key="6">
    <source>
        <dbReference type="HAMAP-Rule" id="MF_01369"/>
    </source>
</evidence>
<keyword evidence="2 6" id="KW-0699">rRNA-binding</keyword>
<keyword evidence="3 6" id="KW-0694">RNA-binding</keyword>
<evidence type="ECO:0000256" key="4">
    <source>
        <dbReference type="ARBA" id="ARBA00022980"/>
    </source>
</evidence>
<comment type="caution">
    <text evidence="8">The sequence shown here is derived from an EMBL/GenBank/DDBJ whole genome shotgun (WGS) entry which is preliminary data.</text>
</comment>
<evidence type="ECO:0000256" key="7">
    <source>
        <dbReference type="RuleBase" id="RU003934"/>
    </source>
</evidence>
<evidence type="ECO:0000256" key="3">
    <source>
        <dbReference type="ARBA" id="ARBA00022884"/>
    </source>
</evidence>
<dbReference type="EMBL" id="DXHV01000043">
    <property type="protein sequence ID" value="HIW00322.1"/>
    <property type="molecule type" value="Genomic_DNA"/>
</dbReference>
<dbReference type="HAMAP" id="MF_01369_B">
    <property type="entry name" value="Ribosomal_uL23_B"/>
    <property type="match status" value="1"/>
</dbReference>
<proteinExistence type="inferred from homology"/>
<dbReference type="GO" id="GO:0003735">
    <property type="term" value="F:structural constituent of ribosome"/>
    <property type="evidence" value="ECO:0007669"/>
    <property type="project" value="InterPro"/>
</dbReference>
<sequence length="97" mass="11019">MELTQVLIKPLVSEKNTALREVVNERVCFIVHPDANKAEISRAVETVFGVKVVKVNVVRAKAREYLRQGRRLCHASGYKKAYVTLAKDQKIEYFEGA</sequence>
<accession>A0A9D1TPR1</accession>
<dbReference type="InterPro" id="IPR013025">
    <property type="entry name" value="Ribosomal_uL23-like"/>
</dbReference>
<comment type="subunit">
    <text evidence="6">Part of the 50S ribosomal subunit. Contacts protein L29, and trigger factor when it is bound to the ribosome.</text>
</comment>